<dbReference type="PANTHER" id="PTHR14978">
    <property type="entry name" value="BETA-CATENIN-LIKE PROTEIN 1 NUCLEAR ASSOCIATED PROTEIN"/>
    <property type="match status" value="1"/>
</dbReference>
<dbReference type="Proteomes" id="UP000821866">
    <property type="component" value="Unassembled WGS sequence"/>
</dbReference>
<dbReference type="PANTHER" id="PTHR14978:SF0">
    <property type="entry name" value="BETA-CATENIN-LIKE PROTEIN 1"/>
    <property type="match status" value="1"/>
</dbReference>
<dbReference type="EMBL" id="JABSTU010004882">
    <property type="protein sequence ID" value="KAH7952630.1"/>
    <property type="molecule type" value="Genomic_DNA"/>
</dbReference>
<dbReference type="VEuPathDB" id="VectorBase:LOC119185943"/>
<keyword evidence="5" id="KW-0539">Nucleus</keyword>
<dbReference type="InterPro" id="IPR039678">
    <property type="entry name" value="CTNNBL1"/>
</dbReference>
<name>A0A9J6CXX1_RHIMP</name>
<comment type="subcellular location">
    <subcellularLocation>
        <location evidence="1">Nucleus</location>
    </subcellularLocation>
</comment>
<dbReference type="InterPro" id="IPR011989">
    <property type="entry name" value="ARM-like"/>
</dbReference>
<keyword evidence="8" id="KW-1185">Reference proteome</keyword>
<protein>
    <recommendedName>
        <fullName evidence="6">Beta-catenin-like protein 1 N-terminal domain-containing protein</fullName>
    </recommendedName>
</protein>
<reference evidence="7" key="1">
    <citation type="journal article" date="2020" name="Cell">
        <title>Large-Scale Comparative Analyses of Tick Genomes Elucidate Their Genetic Diversity and Vector Capacities.</title>
        <authorList>
            <consortium name="Tick Genome and Microbiome Consortium (TIGMIC)"/>
            <person name="Jia N."/>
            <person name="Wang J."/>
            <person name="Shi W."/>
            <person name="Du L."/>
            <person name="Sun Y."/>
            <person name="Zhan W."/>
            <person name="Jiang J.F."/>
            <person name="Wang Q."/>
            <person name="Zhang B."/>
            <person name="Ji P."/>
            <person name="Bell-Sakyi L."/>
            <person name="Cui X.M."/>
            <person name="Yuan T.T."/>
            <person name="Jiang B.G."/>
            <person name="Yang W.F."/>
            <person name="Lam T.T."/>
            <person name="Chang Q.C."/>
            <person name="Ding S.J."/>
            <person name="Wang X.J."/>
            <person name="Zhu J.G."/>
            <person name="Ruan X.D."/>
            <person name="Zhao L."/>
            <person name="Wei J.T."/>
            <person name="Ye R.Z."/>
            <person name="Que T.C."/>
            <person name="Du C.H."/>
            <person name="Zhou Y.H."/>
            <person name="Cheng J.X."/>
            <person name="Dai P.F."/>
            <person name="Guo W.B."/>
            <person name="Han X.H."/>
            <person name="Huang E.J."/>
            <person name="Li L.F."/>
            <person name="Wei W."/>
            <person name="Gao Y.C."/>
            <person name="Liu J.Z."/>
            <person name="Shao H.Z."/>
            <person name="Wang X."/>
            <person name="Wang C.C."/>
            <person name="Yang T.C."/>
            <person name="Huo Q.B."/>
            <person name="Li W."/>
            <person name="Chen H.Y."/>
            <person name="Chen S.E."/>
            <person name="Zhou L.G."/>
            <person name="Ni X.B."/>
            <person name="Tian J.H."/>
            <person name="Sheng Y."/>
            <person name="Liu T."/>
            <person name="Pan Y.S."/>
            <person name="Xia L.Y."/>
            <person name="Li J."/>
            <person name="Zhao F."/>
            <person name="Cao W.C."/>
        </authorList>
    </citation>
    <scope>NUCLEOTIDE SEQUENCE</scope>
    <source>
        <strain evidence="7">Rmic-2018</strain>
    </source>
</reference>
<evidence type="ECO:0000256" key="2">
    <source>
        <dbReference type="ARBA" id="ARBA00022553"/>
    </source>
</evidence>
<dbReference type="AlphaFoldDB" id="A0A9J6CXX1"/>
<proteinExistence type="predicted"/>
<dbReference type="Pfam" id="PF08216">
    <property type="entry name" value="CTNNBL"/>
    <property type="match status" value="1"/>
</dbReference>
<accession>A0A9J6CXX1</accession>
<evidence type="ECO:0000256" key="3">
    <source>
        <dbReference type="ARBA" id="ARBA00022737"/>
    </source>
</evidence>
<keyword evidence="3" id="KW-0677">Repeat</keyword>
<evidence type="ECO:0000256" key="5">
    <source>
        <dbReference type="ARBA" id="ARBA00023242"/>
    </source>
</evidence>
<dbReference type="Gene3D" id="1.25.10.10">
    <property type="entry name" value="Leucine-rich Repeat Variant"/>
    <property type="match status" value="1"/>
</dbReference>
<evidence type="ECO:0000256" key="1">
    <source>
        <dbReference type="ARBA" id="ARBA00004123"/>
    </source>
</evidence>
<dbReference type="InterPro" id="IPR013180">
    <property type="entry name" value="CTNNBL1_N"/>
</dbReference>
<sequence>MQNPKLNEEEDQSDLEEKFYLRRLDAGLFTLQLVDYIMLDICSSGPPSIKQRVLQILNLRGGSIKTIRNVMREYAGNLGDAKDESLKEAEQQRILQLVDRF</sequence>
<evidence type="ECO:0000313" key="8">
    <source>
        <dbReference type="Proteomes" id="UP000821866"/>
    </source>
</evidence>
<organism evidence="7 8">
    <name type="scientific">Rhipicephalus microplus</name>
    <name type="common">Cattle tick</name>
    <name type="synonym">Boophilus microplus</name>
    <dbReference type="NCBI Taxonomy" id="6941"/>
    <lineage>
        <taxon>Eukaryota</taxon>
        <taxon>Metazoa</taxon>
        <taxon>Ecdysozoa</taxon>
        <taxon>Arthropoda</taxon>
        <taxon>Chelicerata</taxon>
        <taxon>Arachnida</taxon>
        <taxon>Acari</taxon>
        <taxon>Parasitiformes</taxon>
        <taxon>Ixodida</taxon>
        <taxon>Ixodoidea</taxon>
        <taxon>Ixodidae</taxon>
        <taxon>Rhipicephalinae</taxon>
        <taxon>Rhipicephalus</taxon>
        <taxon>Boophilus</taxon>
    </lineage>
</organism>
<dbReference type="GO" id="GO:0005681">
    <property type="term" value="C:spliceosomal complex"/>
    <property type="evidence" value="ECO:0007669"/>
    <property type="project" value="TreeGrafter"/>
</dbReference>
<evidence type="ECO:0000313" key="7">
    <source>
        <dbReference type="EMBL" id="KAH7952630.1"/>
    </source>
</evidence>
<keyword evidence="2" id="KW-0597">Phosphoprotein</keyword>
<evidence type="ECO:0000259" key="6">
    <source>
        <dbReference type="Pfam" id="PF08216"/>
    </source>
</evidence>
<gene>
    <name evidence="7" type="ORF">HPB51_028210</name>
</gene>
<feature type="domain" description="Beta-catenin-like protein 1 N-terminal" evidence="6">
    <location>
        <begin position="6"/>
        <end position="72"/>
    </location>
</feature>
<reference evidence="7" key="2">
    <citation type="submission" date="2021-09" db="EMBL/GenBank/DDBJ databases">
        <authorList>
            <person name="Jia N."/>
            <person name="Wang J."/>
            <person name="Shi W."/>
            <person name="Du L."/>
            <person name="Sun Y."/>
            <person name="Zhan W."/>
            <person name="Jiang J."/>
            <person name="Wang Q."/>
            <person name="Zhang B."/>
            <person name="Ji P."/>
            <person name="Sakyi L.B."/>
            <person name="Cui X."/>
            <person name="Yuan T."/>
            <person name="Jiang B."/>
            <person name="Yang W."/>
            <person name="Lam T.T.-Y."/>
            <person name="Chang Q."/>
            <person name="Ding S."/>
            <person name="Wang X."/>
            <person name="Zhu J."/>
            <person name="Ruan X."/>
            <person name="Zhao L."/>
            <person name="Wei J."/>
            <person name="Que T."/>
            <person name="Du C."/>
            <person name="Cheng J."/>
            <person name="Dai P."/>
            <person name="Han X."/>
            <person name="Huang E."/>
            <person name="Gao Y."/>
            <person name="Liu J."/>
            <person name="Shao H."/>
            <person name="Ye R."/>
            <person name="Li L."/>
            <person name="Wei W."/>
            <person name="Wang X."/>
            <person name="Wang C."/>
            <person name="Huo Q."/>
            <person name="Li W."/>
            <person name="Guo W."/>
            <person name="Chen H."/>
            <person name="Chen S."/>
            <person name="Zhou L."/>
            <person name="Zhou L."/>
            <person name="Ni X."/>
            <person name="Tian J."/>
            <person name="Zhou Y."/>
            <person name="Sheng Y."/>
            <person name="Liu T."/>
            <person name="Pan Y."/>
            <person name="Xia L."/>
            <person name="Li J."/>
            <person name="Zhao F."/>
            <person name="Cao W."/>
        </authorList>
    </citation>
    <scope>NUCLEOTIDE SEQUENCE</scope>
    <source>
        <strain evidence="7">Rmic-2018</strain>
        <tissue evidence="7">Larvae</tissue>
    </source>
</reference>
<comment type="caution">
    <text evidence="7">The sequence shown here is derived from an EMBL/GenBank/DDBJ whole genome shotgun (WGS) entry which is preliminary data.</text>
</comment>
<keyword evidence="4" id="KW-0175">Coiled coil</keyword>
<evidence type="ECO:0000256" key="4">
    <source>
        <dbReference type="ARBA" id="ARBA00023054"/>
    </source>
</evidence>